<dbReference type="InterPro" id="IPR036322">
    <property type="entry name" value="WD40_repeat_dom_sf"/>
</dbReference>
<sequence>MRPSPTIHTTGGYNVDPQACTAARYGGRNYLTKYAPVPTWPCALFTGRASLSIVLTRLVQTLRPNLEPCPPTIVALDLSAHHGMLAVVAGDSLVFYRPVPNPQPHSISNPYRWEYHEAYATDSAGTGVRWSDHYTVIVGTHNGVSVWVAHAQALSQIACWSKAWETGLAQPCQRIEPGPHQGDFATLGRYDRWVKVWHHTLDQHWGFHYLPHPHYVTNIAWRTRSKIPGTPTDPPPSATATTAIITVCIDGCTRIWRPHYHDRAAPFVLVCTLDPTQWLPPLAAALPDVWQACSFDPPSLSVANTQVSPTDRDSLTHRFPFAYWVDTQPLGMDRHLSRSGPLLTNLQPDDELFVSLLPGGALLFWAVTLDIFQAGGCTVPRFILYSARPNDAEQITRNDLVEQPRFFPHPNLPDTALFCLLRYADGSISQHLWVPRLLYSLTDPGPAETNRAGSIDAPASSRTYRTGLARTPSGSSKLWGTSPRSDHSRFGASPLVHPPLPDHPNGSLSSVSLATPSAIPVSVFTNLQHDQPGWAPWVAYDGPGPWPVVKLRPAPSQPGDAAPGSTGPEPNVTILILTARPTPTRPRSLTANHTGVCNGSPTRMAWTIMYPAPSTAGNDWTKVATGLVPETVTGLESRVSPCDAYWLSNGSGFIVQCGCILFLYLDLHHWNHAVDSIADATAPIVGQPLFQLVWSDSLTRLLPLGDRANPSALWAIRPAPISPPTKIGELNDAKYANPVDLMTLEVVSNSNRPNDPYWINLQLRPDAYRNWLKDADCVCTIPQWGASDS</sequence>
<dbReference type="Gene3D" id="2.130.10.10">
    <property type="entry name" value="YVTN repeat-like/Quinoprotein amine dehydrogenase"/>
    <property type="match status" value="1"/>
</dbReference>
<protein>
    <submittedName>
        <fullName evidence="2">Uncharacterized protein</fullName>
    </submittedName>
</protein>
<dbReference type="EMBL" id="ML002713">
    <property type="protein sequence ID" value="RKP36132.1"/>
    <property type="molecule type" value="Genomic_DNA"/>
</dbReference>
<evidence type="ECO:0000256" key="1">
    <source>
        <dbReference type="SAM" id="MobiDB-lite"/>
    </source>
</evidence>
<name>A0A4P9ZTP5_9FUNG</name>
<organism evidence="2 3">
    <name type="scientific">Dimargaris cristalligena</name>
    <dbReference type="NCBI Taxonomy" id="215637"/>
    <lineage>
        <taxon>Eukaryota</taxon>
        <taxon>Fungi</taxon>
        <taxon>Fungi incertae sedis</taxon>
        <taxon>Zoopagomycota</taxon>
        <taxon>Kickxellomycotina</taxon>
        <taxon>Dimargaritomycetes</taxon>
        <taxon>Dimargaritales</taxon>
        <taxon>Dimargaritaceae</taxon>
        <taxon>Dimargaris</taxon>
    </lineage>
</organism>
<dbReference type="InterPro" id="IPR015943">
    <property type="entry name" value="WD40/YVTN_repeat-like_dom_sf"/>
</dbReference>
<feature type="region of interest" description="Disordered" evidence="1">
    <location>
        <begin position="449"/>
        <end position="511"/>
    </location>
</feature>
<reference evidence="3" key="1">
    <citation type="journal article" date="2018" name="Nat. Microbiol.">
        <title>Leveraging single-cell genomics to expand the fungal tree of life.</title>
        <authorList>
            <person name="Ahrendt S.R."/>
            <person name="Quandt C.A."/>
            <person name="Ciobanu D."/>
            <person name="Clum A."/>
            <person name="Salamov A."/>
            <person name="Andreopoulos B."/>
            <person name="Cheng J.F."/>
            <person name="Woyke T."/>
            <person name="Pelin A."/>
            <person name="Henrissat B."/>
            <person name="Reynolds N.K."/>
            <person name="Benny G.L."/>
            <person name="Smith M.E."/>
            <person name="James T.Y."/>
            <person name="Grigoriev I.V."/>
        </authorList>
    </citation>
    <scope>NUCLEOTIDE SEQUENCE [LARGE SCALE GENOMIC DNA]</scope>
    <source>
        <strain evidence="3">RSA 468</strain>
    </source>
</reference>
<accession>A0A4P9ZTP5</accession>
<dbReference type="GO" id="GO:0007035">
    <property type="term" value="P:vacuolar acidification"/>
    <property type="evidence" value="ECO:0007669"/>
    <property type="project" value="TreeGrafter"/>
</dbReference>
<dbReference type="STRING" id="215637.A0A4P9ZTP5"/>
<evidence type="ECO:0000313" key="2">
    <source>
        <dbReference type="EMBL" id="RKP36132.1"/>
    </source>
</evidence>
<dbReference type="InterPro" id="IPR052208">
    <property type="entry name" value="DmX-like/RAVE_component"/>
</dbReference>
<dbReference type="GO" id="GO:0043291">
    <property type="term" value="C:RAVE complex"/>
    <property type="evidence" value="ECO:0007669"/>
    <property type="project" value="TreeGrafter"/>
</dbReference>
<keyword evidence="3" id="KW-1185">Reference proteome</keyword>
<feature type="non-terminal residue" evidence="2">
    <location>
        <position position="789"/>
    </location>
</feature>
<dbReference type="SUPFAM" id="SSF50978">
    <property type="entry name" value="WD40 repeat-like"/>
    <property type="match status" value="1"/>
</dbReference>
<dbReference type="AlphaFoldDB" id="A0A4P9ZTP5"/>
<proteinExistence type="predicted"/>
<gene>
    <name evidence="2" type="ORF">BJ085DRAFT_35845</name>
</gene>
<dbReference type="Proteomes" id="UP000268162">
    <property type="component" value="Unassembled WGS sequence"/>
</dbReference>
<feature type="compositionally biased region" description="Polar residues" evidence="1">
    <location>
        <begin position="472"/>
        <end position="483"/>
    </location>
</feature>
<dbReference type="PANTHER" id="PTHR13950">
    <property type="entry name" value="RABCONNECTIN-RELATED"/>
    <property type="match status" value="1"/>
</dbReference>
<dbReference type="PANTHER" id="PTHR13950:SF9">
    <property type="entry name" value="RABCONNECTIN-3A"/>
    <property type="match status" value="1"/>
</dbReference>
<evidence type="ECO:0000313" key="3">
    <source>
        <dbReference type="Proteomes" id="UP000268162"/>
    </source>
</evidence>